<name>A0ACB9GZK4_CICIN</name>
<gene>
    <name evidence="1" type="ORF">L2E82_01676</name>
</gene>
<keyword evidence="2" id="KW-1185">Reference proteome</keyword>
<comment type="caution">
    <text evidence="1">The sequence shown here is derived from an EMBL/GenBank/DDBJ whole genome shotgun (WGS) entry which is preliminary data.</text>
</comment>
<sequence>MKNQERTSVPLVQMEQEAVESSITVSHIQKIKNPKNPLAISQENAVNWWREKTQSDNGKIRKKTQHPKR</sequence>
<dbReference type="Proteomes" id="UP001055811">
    <property type="component" value="Linkage Group LG01"/>
</dbReference>
<evidence type="ECO:0000313" key="2">
    <source>
        <dbReference type="Proteomes" id="UP001055811"/>
    </source>
</evidence>
<reference evidence="1 2" key="2">
    <citation type="journal article" date="2022" name="Mol. Ecol. Resour.">
        <title>The genomes of chicory, endive, great burdock and yacon provide insights into Asteraceae paleo-polyploidization history and plant inulin production.</title>
        <authorList>
            <person name="Fan W."/>
            <person name="Wang S."/>
            <person name="Wang H."/>
            <person name="Wang A."/>
            <person name="Jiang F."/>
            <person name="Liu H."/>
            <person name="Zhao H."/>
            <person name="Xu D."/>
            <person name="Zhang Y."/>
        </authorList>
    </citation>
    <scope>NUCLEOTIDE SEQUENCE [LARGE SCALE GENOMIC DNA]</scope>
    <source>
        <strain evidence="2">cv. Punajuju</strain>
        <tissue evidence="1">Leaves</tissue>
    </source>
</reference>
<organism evidence="1 2">
    <name type="scientific">Cichorium intybus</name>
    <name type="common">Chicory</name>
    <dbReference type="NCBI Taxonomy" id="13427"/>
    <lineage>
        <taxon>Eukaryota</taxon>
        <taxon>Viridiplantae</taxon>
        <taxon>Streptophyta</taxon>
        <taxon>Embryophyta</taxon>
        <taxon>Tracheophyta</taxon>
        <taxon>Spermatophyta</taxon>
        <taxon>Magnoliopsida</taxon>
        <taxon>eudicotyledons</taxon>
        <taxon>Gunneridae</taxon>
        <taxon>Pentapetalae</taxon>
        <taxon>asterids</taxon>
        <taxon>campanulids</taxon>
        <taxon>Asterales</taxon>
        <taxon>Asteraceae</taxon>
        <taxon>Cichorioideae</taxon>
        <taxon>Cichorieae</taxon>
        <taxon>Cichoriinae</taxon>
        <taxon>Cichorium</taxon>
    </lineage>
</organism>
<dbReference type="EMBL" id="CM042009">
    <property type="protein sequence ID" value="KAI3788895.1"/>
    <property type="molecule type" value="Genomic_DNA"/>
</dbReference>
<accession>A0ACB9GZK4</accession>
<proteinExistence type="predicted"/>
<protein>
    <submittedName>
        <fullName evidence="1">Uncharacterized protein</fullName>
    </submittedName>
</protein>
<reference evidence="2" key="1">
    <citation type="journal article" date="2022" name="Mol. Ecol. Resour.">
        <title>The genomes of chicory, endive, great burdock and yacon provide insights into Asteraceae palaeo-polyploidization history and plant inulin production.</title>
        <authorList>
            <person name="Fan W."/>
            <person name="Wang S."/>
            <person name="Wang H."/>
            <person name="Wang A."/>
            <person name="Jiang F."/>
            <person name="Liu H."/>
            <person name="Zhao H."/>
            <person name="Xu D."/>
            <person name="Zhang Y."/>
        </authorList>
    </citation>
    <scope>NUCLEOTIDE SEQUENCE [LARGE SCALE GENOMIC DNA]</scope>
    <source>
        <strain evidence="2">cv. Punajuju</strain>
    </source>
</reference>
<evidence type="ECO:0000313" key="1">
    <source>
        <dbReference type="EMBL" id="KAI3788895.1"/>
    </source>
</evidence>